<reference evidence="13 14" key="1">
    <citation type="journal article" date="2015" name="Genome Biol. Evol.">
        <title>Characterization of Three Mycobacterium spp. with Potential Use in Bioremediation by Genome Sequencing and Comparative Genomics.</title>
        <authorList>
            <person name="Das S."/>
            <person name="Pettersson B.M."/>
            <person name="Behra P.R."/>
            <person name="Ramesh M."/>
            <person name="Dasgupta S."/>
            <person name="Bhattacharya A."/>
            <person name="Kirsebom L.A."/>
        </authorList>
    </citation>
    <scope>NUCLEOTIDE SEQUENCE [LARGE SCALE GENOMIC DNA]</scope>
    <source>
        <strain evidence="13 14">DSM 43826</strain>
    </source>
</reference>
<dbReference type="Pfam" id="PF00278">
    <property type="entry name" value="Orn_DAP_Arg_deC"/>
    <property type="match status" value="1"/>
</dbReference>
<comment type="subunit">
    <text evidence="6">Homodimer.</text>
</comment>
<dbReference type="SMR" id="A0A0J6VC48"/>
<dbReference type="HAMAP" id="MF_02120">
    <property type="entry name" value="LysA"/>
    <property type="match status" value="1"/>
</dbReference>
<gene>
    <name evidence="6 13" type="primary">lysA</name>
    <name evidence="13" type="ORF">MCHLDSM_06351</name>
</gene>
<feature type="compositionally biased region" description="Basic and acidic residues" evidence="10">
    <location>
        <begin position="9"/>
        <end position="19"/>
    </location>
</feature>
<evidence type="ECO:0000256" key="10">
    <source>
        <dbReference type="SAM" id="MobiDB-lite"/>
    </source>
</evidence>
<evidence type="ECO:0000256" key="8">
    <source>
        <dbReference type="PIRSR" id="PIRSR600183-50"/>
    </source>
</evidence>
<dbReference type="InterPro" id="IPR022657">
    <property type="entry name" value="De-COase2_CS"/>
</dbReference>
<dbReference type="FunFam" id="3.20.20.10:FF:000003">
    <property type="entry name" value="Diaminopimelate decarboxylase"/>
    <property type="match status" value="1"/>
</dbReference>
<dbReference type="UniPathway" id="UPA00034">
    <property type="reaction ID" value="UER00027"/>
</dbReference>
<evidence type="ECO:0000256" key="7">
    <source>
        <dbReference type="NCBIfam" id="TIGR01048"/>
    </source>
</evidence>
<feature type="binding site" evidence="6">
    <location>
        <position position="430"/>
    </location>
    <ligand>
        <name>pyridoxal 5'-phosphate</name>
        <dbReference type="ChEBI" id="CHEBI:597326"/>
    </ligand>
</feature>
<dbReference type="InterPro" id="IPR022653">
    <property type="entry name" value="De-COase2_pyr-phos_BS"/>
</dbReference>
<dbReference type="SUPFAM" id="SSF50621">
    <property type="entry name" value="Alanine racemase C-terminal domain-like"/>
    <property type="match status" value="1"/>
</dbReference>
<dbReference type="STRING" id="37916.MCHLDSM_06351"/>
<comment type="cofactor">
    <cofactor evidence="1 6 8 9">
        <name>pyridoxal 5'-phosphate</name>
        <dbReference type="ChEBI" id="CHEBI:597326"/>
    </cofactor>
</comment>
<dbReference type="PRINTS" id="PR01179">
    <property type="entry name" value="ODADCRBXLASE"/>
</dbReference>
<feature type="binding site" evidence="6">
    <location>
        <begin position="325"/>
        <end position="328"/>
    </location>
    <ligand>
        <name>pyridoxal 5'-phosphate</name>
        <dbReference type="ChEBI" id="CHEBI:597326"/>
    </ligand>
</feature>
<evidence type="ECO:0000256" key="4">
    <source>
        <dbReference type="ARBA" id="ARBA00023154"/>
    </source>
</evidence>
<feature type="active site" description="Proton donor" evidence="8">
    <location>
        <position position="400"/>
    </location>
</feature>
<dbReference type="PRINTS" id="PR01181">
    <property type="entry name" value="DAPDCRBXLASE"/>
</dbReference>
<dbReference type="InterPro" id="IPR002986">
    <property type="entry name" value="DAP_deCOOHase_LysA"/>
</dbReference>
<feature type="binding site" evidence="6">
    <location>
        <position position="401"/>
    </location>
    <ligand>
        <name>substrate</name>
    </ligand>
</feature>
<accession>A0A0J6VC48</accession>
<dbReference type="GO" id="GO:0008836">
    <property type="term" value="F:diaminopimelate decarboxylase activity"/>
    <property type="evidence" value="ECO:0007669"/>
    <property type="project" value="UniProtKB-UniRule"/>
</dbReference>
<dbReference type="Gene3D" id="3.20.20.10">
    <property type="entry name" value="Alanine racemase"/>
    <property type="match status" value="1"/>
</dbReference>
<feature type="domain" description="Orn/DAP/Arg decarboxylase 2 C-terminal" evidence="11">
    <location>
        <begin position="338"/>
        <end position="428"/>
    </location>
</feature>
<feature type="binding site" evidence="6">
    <location>
        <position position="430"/>
    </location>
    <ligand>
        <name>substrate</name>
    </ligand>
</feature>
<dbReference type="GO" id="GO:0030170">
    <property type="term" value="F:pyridoxal phosphate binding"/>
    <property type="evidence" value="ECO:0007669"/>
    <property type="project" value="UniProtKB-UniRule"/>
</dbReference>
<dbReference type="GO" id="GO:0009089">
    <property type="term" value="P:lysine biosynthetic process via diaminopimelate"/>
    <property type="evidence" value="ECO:0007669"/>
    <property type="project" value="UniProtKB-UniRule"/>
</dbReference>
<dbReference type="Proteomes" id="UP000036513">
    <property type="component" value="Unassembled WGS sequence"/>
</dbReference>
<dbReference type="PANTHER" id="PTHR43727">
    <property type="entry name" value="DIAMINOPIMELATE DECARBOXYLASE"/>
    <property type="match status" value="1"/>
</dbReference>
<evidence type="ECO:0000313" key="14">
    <source>
        <dbReference type="Proteomes" id="UP000036513"/>
    </source>
</evidence>
<dbReference type="RefSeq" id="WP_048473432.1">
    <property type="nucleotide sequence ID" value="NZ_JYNL01000069.1"/>
</dbReference>
<comment type="catalytic activity">
    <reaction evidence="6 9">
        <text>meso-2,6-diaminopimelate + H(+) = L-lysine + CO2</text>
        <dbReference type="Rhea" id="RHEA:15101"/>
        <dbReference type="ChEBI" id="CHEBI:15378"/>
        <dbReference type="ChEBI" id="CHEBI:16526"/>
        <dbReference type="ChEBI" id="CHEBI:32551"/>
        <dbReference type="ChEBI" id="CHEBI:57791"/>
        <dbReference type="EC" id="4.1.1.20"/>
    </reaction>
</comment>
<evidence type="ECO:0000256" key="2">
    <source>
        <dbReference type="ARBA" id="ARBA00022793"/>
    </source>
</evidence>
<name>A0A0J6VC48_9MYCO</name>
<dbReference type="SUPFAM" id="SSF51419">
    <property type="entry name" value="PLP-binding barrel"/>
    <property type="match status" value="1"/>
</dbReference>
<evidence type="ECO:0000256" key="1">
    <source>
        <dbReference type="ARBA" id="ARBA00001933"/>
    </source>
</evidence>
<keyword evidence="3 6" id="KW-0663">Pyridoxal phosphate</keyword>
<comment type="function">
    <text evidence="6">Specifically catalyzes the decarboxylation of meso-diaminopimelate (meso-DAP) to L-lysine.</text>
</comment>
<evidence type="ECO:0000256" key="3">
    <source>
        <dbReference type="ARBA" id="ARBA00022898"/>
    </source>
</evidence>
<dbReference type="PROSITE" id="PS00879">
    <property type="entry name" value="ODR_DC_2_2"/>
    <property type="match status" value="1"/>
</dbReference>
<sequence>MIAHPAGPRHAEEVHHAGAPDRPQTADEVAALAPNVWPRNAVRRDDGVVTIAGVPVSDIAAEYGTPVFVIDEDDFRARCRQISAAFGGGDHVRYAAKAFLCTEVARWIAEEGLSLDVASGGELAVALHAGFPAERIALHGNNKSIDELTAAVKAGIEHVVVDSMTEIERLDTIAGDAGVVQDVLIRVTVGVEAHTHEFISTAHEDQKFGLSLASGAAMAAVRKVFEADHLRLVGLHSHIGSQIFDVAGFELAAHRVIGLLRDVVAEFGVDKTAQMSIVDLGGGLGISYLPSDDPPPMEDLAAKIGSIVEQESAAVGLPAPKLVVEPGRAIAGPGTITLYEVGTVKDVAVAADRQRRYVSVDGGMSDNIRTSLYGAEYDVRLLSRAGDAAPALCRVVGKHCESGDIVVRDAWLPDDVRPGDLLGVAATGAYCYSMSSRYNLIGRPAVVAVRDGRTRLILRRETVDDLLSLEVR</sequence>
<keyword evidence="2 6" id="KW-0210">Decarboxylase</keyword>
<proteinExistence type="inferred from homology"/>
<organism evidence="13 14">
    <name type="scientific">Mycolicibacterium chlorophenolicum</name>
    <dbReference type="NCBI Taxonomy" id="37916"/>
    <lineage>
        <taxon>Bacteria</taxon>
        <taxon>Bacillati</taxon>
        <taxon>Actinomycetota</taxon>
        <taxon>Actinomycetes</taxon>
        <taxon>Mycobacteriales</taxon>
        <taxon>Mycobacteriaceae</taxon>
        <taxon>Mycolicibacterium</taxon>
    </lineage>
</organism>
<feature type="binding site" evidence="6">
    <location>
        <position position="373"/>
    </location>
    <ligand>
        <name>substrate</name>
    </ligand>
</feature>
<feature type="binding site" evidence="6">
    <location>
        <position position="369"/>
    </location>
    <ligand>
        <name>substrate</name>
    </ligand>
</feature>
<keyword evidence="6" id="KW-0028">Amino-acid biosynthesis</keyword>
<dbReference type="NCBIfam" id="TIGR01048">
    <property type="entry name" value="lysA"/>
    <property type="match status" value="1"/>
</dbReference>
<dbReference type="InterPro" id="IPR022643">
    <property type="entry name" value="De-COase2_C"/>
</dbReference>
<dbReference type="EMBL" id="JYNL01000069">
    <property type="protein sequence ID" value="KMO67103.1"/>
    <property type="molecule type" value="Genomic_DNA"/>
</dbReference>
<dbReference type="InterPro" id="IPR009006">
    <property type="entry name" value="Ala_racemase/Decarboxylase_C"/>
</dbReference>
<feature type="modified residue" description="N6-(pyridoxal phosphate)lysine" evidence="6 8">
    <location>
        <position position="97"/>
    </location>
</feature>
<feature type="binding site" evidence="6">
    <location>
        <position position="283"/>
    </location>
    <ligand>
        <name>pyridoxal 5'-phosphate</name>
        <dbReference type="ChEBI" id="CHEBI:597326"/>
    </ligand>
</feature>
<keyword evidence="14" id="KW-1185">Reference proteome</keyword>
<comment type="caution">
    <text evidence="13">The sequence shown here is derived from an EMBL/GenBank/DDBJ whole genome shotgun (WGS) entry which is preliminary data.</text>
</comment>
<keyword evidence="4 6" id="KW-0457">Lysine biosynthesis</keyword>
<feature type="binding site" evidence="6">
    <location>
        <position position="328"/>
    </location>
    <ligand>
        <name>substrate</name>
    </ligand>
</feature>
<dbReference type="Gene3D" id="2.40.37.10">
    <property type="entry name" value="Lyase, Ornithine Decarboxylase, Chain A, domain 1"/>
    <property type="match status" value="1"/>
</dbReference>
<evidence type="ECO:0000259" key="11">
    <source>
        <dbReference type="Pfam" id="PF00278"/>
    </source>
</evidence>
<dbReference type="InterPro" id="IPR022644">
    <property type="entry name" value="De-COase2_N"/>
</dbReference>
<evidence type="ECO:0000256" key="6">
    <source>
        <dbReference type="HAMAP-Rule" id="MF_02120"/>
    </source>
</evidence>
<comment type="similarity">
    <text evidence="6">Belongs to the Orn/Lys/Arg decarboxylase class-II family. LysA subfamily.</text>
</comment>
<feature type="domain" description="Orn/DAP/Arg decarboxylase 2 N-terminal" evidence="12">
    <location>
        <begin position="73"/>
        <end position="331"/>
    </location>
</feature>
<dbReference type="AlphaFoldDB" id="A0A0J6VC48"/>
<evidence type="ECO:0000259" key="12">
    <source>
        <dbReference type="Pfam" id="PF02784"/>
    </source>
</evidence>
<dbReference type="InterPro" id="IPR029066">
    <property type="entry name" value="PLP-binding_barrel"/>
</dbReference>
<keyword evidence="5 6" id="KW-0456">Lyase</keyword>
<evidence type="ECO:0000313" key="13">
    <source>
        <dbReference type="EMBL" id="KMO67103.1"/>
    </source>
</evidence>
<dbReference type="PATRIC" id="fig|37916.4.peg.6369"/>
<dbReference type="CDD" id="cd06828">
    <property type="entry name" value="PLPDE_III_DapDC"/>
    <property type="match status" value="1"/>
</dbReference>
<comment type="pathway">
    <text evidence="6 9">Amino-acid biosynthesis; L-lysine biosynthesis via DAP pathway; L-lysine from DL-2,6-diaminopimelate: step 1/1.</text>
</comment>
<dbReference type="Pfam" id="PF02784">
    <property type="entry name" value="Orn_Arg_deC_N"/>
    <property type="match status" value="1"/>
</dbReference>
<feature type="region of interest" description="Disordered" evidence="10">
    <location>
        <begin position="1"/>
        <end position="25"/>
    </location>
</feature>
<dbReference type="PANTHER" id="PTHR43727:SF2">
    <property type="entry name" value="GROUP IV DECARBOXYLASE"/>
    <property type="match status" value="1"/>
</dbReference>
<dbReference type="EC" id="4.1.1.20" evidence="6 7"/>
<dbReference type="PROSITE" id="PS00878">
    <property type="entry name" value="ODR_DC_2_1"/>
    <property type="match status" value="1"/>
</dbReference>
<protein>
    <recommendedName>
        <fullName evidence="6 7">Diaminopimelate decarboxylase</fullName>
        <shortName evidence="6">DAP decarboxylase</shortName>
        <shortName evidence="6">DAPDC</shortName>
        <ecNumber evidence="6 7">4.1.1.20</ecNumber>
    </recommendedName>
</protein>
<evidence type="ECO:0000256" key="9">
    <source>
        <dbReference type="RuleBase" id="RU003738"/>
    </source>
</evidence>
<dbReference type="InterPro" id="IPR000183">
    <property type="entry name" value="Orn/DAP/Arg_de-COase"/>
</dbReference>
<evidence type="ECO:0000256" key="5">
    <source>
        <dbReference type="ARBA" id="ARBA00023239"/>
    </source>
</evidence>